<dbReference type="RefSeq" id="WP_371863436.1">
    <property type="nucleotide sequence ID" value="NZ_BJXB01000009.1"/>
</dbReference>
<evidence type="ECO:0000313" key="6">
    <source>
        <dbReference type="Proteomes" id="UP000321306"/>
    </source>
</evidence>
<reference evidence="5 6" key="1">
    <citation type="submission" date="2019-07" db="EMBL/GenBank/DDBJ databases">
        <title>Whole genome shotgun sequence of Deinococcus cellulosilyticus NBRC 106333.</title>
        <authorList>
            <person name="Hosoyama A."/>
            <person name="Uohara A."/>
            <person name="Ohji S."/>
            <person name="Ichikawa N."/>
        </authorList>
    </citation>
    <scope>NUCLEOTIDE SEQUENCE [LARGE SCALE GENOMIC DNA]</scope>
    <source>
        <strain evidence="5 6">NBRC 106333</strain>
    </source>
</reference>
<evidence type="ECO:0000256" key="3">
    <source>
        <dbReference type="ARBA" id="ARBA00023163"/>
    </source>
</evidence>
<dbReference type="SUPFAM" id="SSF46785">
    <property type="entry name" value="Winged helix' DNA-binding domain"/>
    <property type="match status" value="1"/>
</dbReference>
<dbReference type="SMART" id="SM00418">
    <property type="entry name" value="HTH_ARSR"/>
    <property type="match status" value="1"/>
</dbReference>
<dbReference type="InterPro" id="IPR036388">
    <property type="entry name" value="WH-like_DNA-bd_sf"/>
</dbReference>
<dbReference type="PANTHER" id="PTHR43132:SF6">
    <property type="entry name" value="HTH-TYPE TRANSCRIPTIONAL REPRESSOR CZRA"/>
    <property type="match status" value="1"/>
</dbReference>
<protein>
    <submittedName>
        <fullName evidence="5">Transcriptional regulator</fullName>
    </submittedName>
</protein>
<dbReference type="NCBIfam" id="NF033788">
    <property type="entry name" value="HTH_metalloreg"/>
    <property type="match status" value="1"/>
</dbReference>
<dbReference type="InterPro" id="IPR036390">
    <property type="entry name" value="WH_DNA-bd_sf"/>
</dbReference>
<dbReference type="InterPro" id="IPR001845">
    <property type="entry name" value="HTH_ArsR_DNA-bd_dom"/>
</dbReference>
<gene>
    <name evidence="5" type="ORF">DC3_22730</name>
</gene>
<keyword evidence="6" id="KW-1185">Reference proteome</keyword>
<organism evidence="5 6">
    <name type="scientific">Deinococcus cellulosilyticus (strain DSM 18568 / NBRC 106333 / KACC 11606 / 5516J-15)</name>
    <dbReference type="NCBI Taxonomy" id="1223518"/>
    <lineage>
        <taxon>Bacteria</taxon>
        <taxon>Thermotogati</taxon>
        <taxon>Deinococcota</taxon>
        <taxon>Deinococci</taxon>
        <taxon>Deinococcales</taxon>
        <taxon>Deinococcaceae</taxon>
        <taxon>Deinococcus</taxon>
    </lineage>
</organism>
<evidence type="ECO:0000256" key="1">
    <source>
        <dbReference type="ARBA" id="ARBA00023015"/>
    </source>
</evidence>
<dbReference type="InterPro" id="IPR011991">
    <property type="entry name" value="ArsR-like_HTH"/>
</dbReference>
<keyword evidence="3" id="KW-0804">Transcription</keyword>
<dbReference type="Pfam" id="PF01022">
    <property type="entry name" value="HTH_5"/>
    <property type="match status" value="1"/>
</dbReference>
<keyword evidence="1" id="KW-0805">Transcription regulation</keyword>
<name>A0A511N2F2_DEIC1</name>
<dbReference type="CDD" id="cd00090">
    <property type="entry name" value="HTH_ARSR"/>
    <property type="match status" value="1"/>
</dbReference>
<dbReference type="PANTHER" id="PTHR43132">
    <property type="entry name" value="ARSENICAL RESISTANCE OPERON REPRESSOR ARSR-RELATED"/>
    <property type="match status" value="1"/>
</dbReference>
<dbReference type="Gene3D" id="1.10.10.10">
    <property type="entry name" value="Winged helix-like DNA-binding domain superfamily/Winged helix DNA-binding domain"/>
    <property type="match status" value="1"/>
</dbReference>
<accession>A0A511N2F2</accession>
<evidence type="ECO:0000259" key="4">
    <source>
        <dbReference type="PROSITE" id="PS50987"/>
    </source>
</evidence>
<evidence type="ECO:0000313" key="5">
    <source>
        <dbReference type="EMBL" id="GEM46638.1"/>
    </source>
</evidence>
<dbReference type="PROSITE" id="PS50987">
    <property type="entry name" value="HTH_ARSR_2"/>
    <property type="match status" value="1"/>
</dbReference>
<feature type="domain" description="HTH arsR-type" evidence="4">
    <location>
        <begin position="30"/>
        <end position="124"/>
    </location>
</feature>
<proteinExistence type="predicted"/>
<dbReference type="InterPro" id="IPR051011">
    <property type="entry name" value="Metal_resp_trans_reg"/>
</dbReference>
<dbReference type="GO" id="GO:0003677">
    <property type="term" value="F:DNA binding"/>
    <property type="evidence" value="ECO:0007669"/>
    <property type="project" value="UniProtKB-KW"/>
</dbReference>
<keyword evidence="2" id="KW-0238">DNA-binding</keyword>
<evidence type="ECO:0000256" key="2">
    <source>
        <dbReference type="ARBA" id="ARBA00023125"/>
    </source>
</evidence>
<dbReference type="PRINTS" id="PR00778">
    <property type="entry name" value="HTHARSR"/>
</dbReference>
<dbReference type="Proteomes" id="UP000321306">
    <property type="component" value="Unassembled WGS sequence"/>
</dbReference>
<dbReference type="GO" id="GO:0003700">
    <property type="term" value="F:DNA-binding transcription factor activity"/>
    <property type="evidence" value="ECO:0007669"/>
    <property type="project" value="InterPro"/>
</dbReference>
<comment type="caution">
    <text evidence="5">The sequence shown here is derived from an EMBL/GenBank/DDBJ whole genome shotgun (WGS) entry which is preliminary data.</text>
</comment>
<dbReference type="EMBL" id="BJXB01000009">
    <property type="protein sequence ID" value="GEM46638.1"/>
    <property type="molecule type" value="Genomic_DNA"/>
</dbReference>
<dbReference type="AlphaFoldDB" id="A0A511N2F2"/>
<sequence>MADEPRPLEAECEVTVLHPERLENVRRHLPSQETLDDLSQTLKLLADPTRLLILSALLFEELCVCDLAALTGVNESTMSHQLRLLRLQDLVQFRKVGRIAYYRLSGEKSRQVVMQVTGIHPVEPVE</sequence>